<dbReference type="Proteomes" id="UP001497382">
    <property type="component" value="Unassembled WGS sequence"/>
</dbReference>
<gene>
    <name evidence="1" type="ORF">LARSCL_LOCUS21475</name>
</gene>
<accession>A0AAV2BUT2</accession>
<reference evidence="1 2" key="1">
    <citation type="submission" date="2024-04" db="EMBL/GenBank/DDBJ databases">
        <authorList>
            <person name="Rising A."/>
            <person name="Reimegard J."/>
            <person name="Sonavane S."/>
            <person name="Akerstrom W."/>
            <person name="Nylinder S."/>
            <person name="Hedman E."/>
            <person name="Kallberg Y."/>
        </authorList>
    </citation>
    <scope>NUCLEOTIDE SEQUENCE [LARGE SCALE GENOMIC DNA]</scope>
</reference>
<name>A0AAV2BUT2_9ARAC</name>
<sequence length="70" mass="8205">MKWLYGCDTQAVQDPGYIMWISKTGVSQMDLNTGNSVQEYNIFFFSNSHYYNLTNFTNVINERDCYVVDN</sequence>
<proteinExistence type="predicted"/>
<comment type="caution">
    <text evidence="1">The sequence shown here is derived from an EMBL/GenBank/DDBJ whole genome shotgun (WGS) entry which is preliminary data.</text>
</comment>
<evidence type="ECO:0000313" key="2">
    <source>
        <dbReference type="Proteomes" id="UP001497382"/>
    </source>
</evidence>
<keyword evidence="2" id="KW-1185">Reference proteome</keyword>
<organism evidence="1 2">
    <name type="scientific">Larinioides sclopetarius</name>
    <dbReference type="NCBI Taxonomy" id="280406"/>
    <lineage>
        <taxon>Eukaryota</taxon>
        <taxon>Metazoa</taxon>
        <taxon>Ecdysozoa</taxon>
        <taxon>Arthropoda</taxon>
        <taxon>Chelicerata</taxon>
        <taxon>Arachnida</taxon>
        <taxon>Araneae</taxon>
        <taxon>Araneomorphae</taxon>
        <taxon>Entelegynae</taxon>
        <taxon>Araneoidea</taxon>
        <taxon>Araneidae</taxon>
        <taxon>Larinioides</taxon>
    </lineage>
</organism>
<protein>
    <submittedName>
        <fullName evidence="1">Uncharacterized protein</fullName>
    </submittedName>
</protein>
<dbReference type="AlphaFoldDB" id="A0AAV2BUT2"/>
<dbReference type="EMBL" id="CAXIEN010000511">
    <property type="protein sequence ID" value="CAL1299637.1"/>
    <property type="molecule type" value="Genomic_DNA"/>
</dbReference>
<evidence type="ECO:0000313" key="1">
    <source>
        <dbReference type="EMBL" id="CAL1299637.1"/>
    </source>
</evidence>